<proteinExistence type="predicted"/>
<name>A0ABY5Y252_9BACT</name>
<dbReference type="PANTHER" id="PTHR30441">
    <property type="entry name" value="DUF748 DOMAIN-CONTAINING PROTEIN"/>
    <property type="match status" value="1"/>
</dbReference>
<evidence type="ECO:0000313" key="2">
    <source>
        <dbReference type="EMBL" id="UWX06274.1"/>
    </source>
</evidence>
<dbReference type="EMBL" id="CP065938">
    <property type="protein sequence ID" value="UWX06274.1"/>
    <property type="molecule type" value="Genomic_DNA"/>
</dbReference>
<organism evidence="2 3">
    <name type="scientific">Taurinivorans muris</name>
    <dbReference type="NCBI Taxonomy" id="2787751"/>
    <lineage>
        <taxon>Bacteria</taxon>
        <taxon>Pseudomonadati</taxon>
        <taxon>Thermodesulfobacteriota</taxon>
        <taxon>Desulfovibrionia</taxon>
        <taxon>Desulfovibrionales</taxon>
        <taxon>Desulfovibrionaceae</taxon>
        <taxon>Taurinivorans</taxon>
    </lineage>
</organism>
<dbReference type="InterPro" id="IPR052894">
    <property type="entry name" value="AsmA-related"/>
</dbReference>
<keyword evidence="1" id="KW-0472">Membrane</keyword>
<protein>
    <recommendedName>
        <fullName evidence="4">AsmA-like C-terminal domain-containing protein</fullName>
    </recommendedName>
</protein>
<feature type="transmembrane region" description="Helical" evidence="1">
    <location>
        <begin position="7"/>
        <end position="28"/>
    </location>
</feature>
<dbReference type="Proteomes" id="UP001058120">
    <property type="component" value="Chromosome"/>
</dbReference>
<keyword evidence="1" id="KW-0812">Transmembrane</keyword>
<keyword evidence="1" id="KW-1133">Transmembrane helix</keyword>
<accession>A0ABY5Y252</accession>
<dbReference type="PANTHER" id="PTHR30441:SF4">
    <property type="entry name" value="PROTEIN ASMA"/>
    <property type="match status" value="1"/>
</dbReference>
<evidence type="ECO:0000256" key="1">
    <source>
        <dbReference type="SAM" id="Phobius"/>
    </source>
</evidence>
<reference evidence="2" key="1">
    <citation type="submission" date="2020-12" db="EMBL/GenBank/DDBJ databases">
        <title>Taurinivorans muris gen. nov., sp. nov., fundamental and realized metabolic niche of a ubiquitous sulfidogenic bacterium in the murine intestine.</title>
        <authorList>
            <person name="Ye H."/>
            <person name="Hanson B.T."/>
            <person name="Loy A."/>
        </authorList>
    </citation>
    <scope>NUCLEOTIDE SEQUENCE</scope>
    <source>
        <strain evidence="2">LT0009</strain>
    </source>
</reference>
<dbReference type="RefSeq" id="WP_334315877.1">
    <property type="nucleotide sequence ID" value="NZ_CP065938.1"/>
</dbReference>
<evidence type="ECO:0000313" key="3">
    <source>
        <dbReference type="Proteomes" id="UP001058120"/>
    </source>
</evidence>
<sequence>MRNVSYGLIFLIFWLLLVSAGLYIYLFYLQPTKLASSISYLIKEKTKLEFNIGRVELSFAPTPTINIHSIKFFDTSLNTEISISRLEGVLSWRSILQLKPIINRLACSGATIHLTLPRTEKKEPALAMDEISQNFSNALFDRLQAFSIPHYFSSMQVTVANANGEIISPDASVKYVFKNLNISAKTPDIIDGNMNISLDHFAIYHNDYLLLDFGNSKIHAGDISYSPRSYSGNLAIETNLHVSSLQRFYAKPISKAYDYFPMPDPSFLRLTTDFNILIKQKTMELSGTFYNKTVLPMNGYDTPIELTVPFRLISSPKKTKAASLNFPYNDNDTYGKAFLQENTLSDYALDLAGFYVNEITIDNAVIKADTDSLKFSGAVTGLYPFNPLIFGKAHADNFSLPRWIGPTREMSAGLYNALDKIKADMDVYCTLKGVFSPNITARVLNYAIKGKSVTANFLKPDICFDLTIPEQNGSPINLNPLFPEINGKNTQKVQLPPPAVIISKKDKNKSSFAVSYHININVPSQARIWKIDCSKTNVLIAPDKNNTPTIKVTTDGIYAGKATALAILSSSRKHSITAQAENILIEAPLRNIMGYTPCTGRADADLTILLQGSNLAAILNSLEIKGTTNLKDGALHSKKEILTPFKTLAADIDIKTVPFKTDKSMPKTFALNGSWKLEGDFPEYGAKLFSKNSSIDFSVNTGQPLMRSPQATDILLIEKKDGATVLKGSAKLGFQSNSNKLIIENYKGMLRNSKLLADIVFEQKEKATFNGTLYFQHFNLSDYVKTDPDKEHTKDKDLPLDFICSHDIDLAIKADKLTFYDITTRDFTGNIKIKDNKISVNNLKTKTNKGFIQALLEGSVKKEKRKYQMQTLFKLKGDTIDMLSITKMRKQKTLMSGIGNIAIQGNALISKNSDIFKTMNAEWNMQFINGYFQSEKAHNAMLEEQSETPETLSNANNVPQYTGKTSFSNLSASGTITNGVAKTNNLVLQGTGLFIHGGGQIDLVSEKIDAFAKATYLGIPEIPVIITGTITKPEYEVKVLNAVSHTIGNIGTGIVDIFSGVLTAPFKLFMQ</sequence>
<evidence type="ECO:0008006" key="4">
    <source>
        <dbReference type="Google" id="ProtNLM"/>
    </source>
</evidence>
<gene>
    <name evidence="2" type="ORF">JBF11_02880</name>
</gene>
<keyword evidence="3" id="KW-1185">Reference proteome</keyword>